<dbReference type="Proteomes" id="UP001211065">
    <property type="component" value="Unassembled WGS sequence"/>
</dbReference>
<feature type="coiled-coil region" evidence="1">
    <location>
        <begin position="11"/>
        <end position="38"/>
    </location>
</feature>
<feature type="compositionally biased region" description="Low complexity" evidence="2">
    <location>
        <begin position="2348"/>
        <end position="2361"/>
    </location>
</feature>
<feature type="compositionally biased region" description="Basic and acidic residues" evidence="2">
    <location>
        <begin position="2510"/>
        <end position="2521"/>
    </location>
</feature>
<feature type="compositionally biased region" description="Basic and acidic residues" evidence="2">
    <location>
        <begin position="2595"/>
        <end position="2609"/>
    </location>
</feature>
<evidence type="ECO:0000259" key="3">
    <source>
        <dbReference type="Pfam" id="PF16561"/>
    </source>
</evidence>
<proteinExistence type="predicted"/>
<dbReference type="SUPFAM" id="SSF81296">
    <property type="entry name" value="E set domains"/>
    <property type="match status" value="1"/>
</dbReference>
<evidence type="ECO:0000256" key="2">
    <source>
        <dbReference type="SAM" id="MobiDB-lite"/>
    </source>
</evidence>
<keyword evidence="5" id="KW-1185">Reference proteome</keyword>
<gene>
    <name evidence="4" type="ORF">HK099_007058</name>
</gene>
<dbReference type="CDD" id="cd02859">
    <property type="entry name" value="E_set_AMPKbeta_like_N"/>
    <property type="match status" value="1"/>
</dbReference>
<feature type="domain" description="AMP-activated protein kinase glycogen-binding" evidence="3">
    <location>
        <begin position="947"/>
        <end position="1014"/>
    </location>
</feature>
<organism evidence="4 5">
    <name type="scientific">Clydaea vesicula</name>
    <dbReference type="NCBI Taxonomy" id="447962"/>
    <lineage>
        <taxon>Eukaryota</taxon>
        <taxon>Fungi</taxon>
        <taxon>Fungi incertae sedis</taxon>
        <taxon>Chytridiomycota</taxon>
        <taxon>Chytridiomycota incertae sedis</taxon>
        <taxon>Chytridiomycetes</taxon>
        <taxon>Lobulomycetales</taxon>
        <taxon>Lobulomycetaceae</taxon>
        <taxon>Clydaea</taxon>
    </lineage>
</organism>
<dbReference type="InterPro" id="IPR014756">
    <property type="entry name" value="Ig_E-set"/>
</dbReference>
<feature type="region of interest" description="Disordered" evidence="2">
    <location>
        <begin position="84"/>
        <end position="116"/>
    </location>
</feature>
<feature type="compositionally biased region" description="Basic and acidic residues" evidence="2">
    <location>
        <begin position="2555"/>
        <end position="2574"/>
    </location>
</feature>
<feature type="region of interest" description="Disordered" evidence="2">
    <location>
        <begin position="1066"/>
        <end position="1086"/>
    </location>
</feature>
<accession>A0AAD5TXM1</accession>
<feature type="region of interest" description="Disordered" evidence="2">
    <location>
        <begin position="2590"/>
        <end position="2609"/>
    </location>
</feature>
<feature type="region of interest" description="Disordered" evidence="2">
    <location>
        <begin position="1778"/>
        <end position="1805"/>
    </location>
</feature>
<feature type="region of interest" description="Disordered" evidence="2">
    <location>
        <begin position="2339"/>
        <end position="2361"/>
    </location>
</feature>
<evidence type="ECO:0000313" key="4">
    <source>
        <dbReference type="EMBL" id="KAJ3214050.1"/>
    </source>
</evidence>
<name>A0AAD5TXM1_9FUNG</name>
<reference evidence="4" key="1">
    <citation type="submission" date="2020-05" db="EMBL/GenBank/DDBJ databases">
        <title>Phylogenomic resolution of chytrid fungi.</title>
        <authorList>
            <person name="Stajich J.E."/>
            <person name="Amses K."/>
            <person name="Simmons R."/>
            <person name="Seto K."/>
            <person name="Myers J."/>
            <person name="Bonds A."/>
            <person name="Quandt C.A."/>
            <person name="Barry K."/>
            <person name="Liu P."/>
            <person name="Grigoriev I."/>
            <person name="Longcore J.E."/>
            <person name="James T.Y."/>
        </authorList>
    </citation>
    <scope>NUCLEOTIDE SEQUENCE</scope>
    <source>
        <strain evidence="4">JEL0476</strain>
    </source>
</reference>
<feature type="region of interest" description="Disordered" evidence="2">
    <location>
        <begin position="1215"/>
        <end position="1234"/>
    </location>
</feature>
<evidence type="ECO:0000256" key="1">
    <source>
        <dbReference type="SAM" id="Coils"/>
    </source>
</evidence>
<dbReference type="Gene3D" id="2.60.40.10">
    <property type="entry name" value="Immunoglobulins"/>
    <property type="match status" value="1"/>
</dbReference>
<dbReference type="InterPro" id="IPR013783">
    <property type="entry name" value="Ig-like_fold"/>
</dbReference>
<feature type="compositionally biased region" description="Polar residues" evidence="2">
    <location>
        <begin position="153"/>
        <end position="230"/>
    </location>
</feature>
<feature type="region of interest" description="Disordered" evidence="2">
    <location>
        <begin position="762"/>
        <end position="789"/>
    </location>
</feature>
<dbReference type="Pfam" id="PF16561">
    <property type="entry name" value="AMPK1_CBM"/>
    <property type="match status" value="1"/>
</dbReference>
<sequence length="3114" mass="345842">MEKDRARKQKLLDMESSNEKLKERVEKLTNNKLNWNGSTKSKWFSTKSTENLREQRLVQSKTMELQKSNLNTSLCQNADLNSSTVSNLGENSTNSTSPIEIISSPNDKNFKPVSPKRSFSVNVKRDLEESKKWPKVRDIVGRFDQAAAELEATGQSSSPPTLDSTLRSPVRSFSSPLNTNSTALTSTMKNPPQILISPSITSTKSESTLKSPTQTLTQDTNPTSILPLSVTSTEISNSSNYDSKSLMNKNNLHSTSFSNLLMKKSSLILKSSPPNFSFSNPMFSEKVADYDEKLFSEEDVSSIDGIEDEVSEDPDILSTSVSNSIFTSTSEDDAFEIIDVNNNVNNMDNTFTFEKENINFPEIRQKSSVSSLTELILNQEVESDVKSTTSLTSYNVNKIPIDDLSSASTNRNAPAITTALGSSEPILDAIADSTILKEKNAKLNIKTEINIERNEETSPEFVLPKRQSSLPVFNQLKSKEPVFSTHKNEPSKNSQISTNIATENKVKKSVSFSAKDEFFVINEDENTKDTVIGNENSFFTSPNNQLHSVTNNVKNIVDKKEMTDKEDLSVAQRVDIPVCSSPDSERYVEKNTASQFDEKMKNPPSININQNVTGGKDDYRRSPSPSSSFIEEIIISKVVSPDVAGVTVNLKNTASKDDVKADHVLKRPRSIIIIEERINSKIDNVTEAAEVKPVTADVDNITPASEKFMELNPKTTEMESEDNATKSIPDSENNQLNLVTESDPCDDFTTMIDSVNAAKSIQHSMETQNSSTSPKTVPLQNAESLESQEQNAAEVVSESRRISVSDAVNEINDGLELVSEVQVKRVAEVSEEPLKIVTDLVSETSVKSFPDVVSEETVKSVASVVSEEPLKSVLDVVSEGLVKSVAEDSEELLKSVAEVVSEEPVKVVADLVAEELDMNIITNSSKVKPEFVRFNVSFSPAHHNPKTTVVFTGTFDSWSQSLKLTRVHNTWVGSILLNIYKDYQYKFVVDGLWMVDTSCEMKEDDFGNVNNYISSNALKELKRIKDLTKDALQKVSQPETEVVGEEASEKDDNQHFTTEAVEVEVTKNEESSSKPTIMSQKVSQPETEVVGEEACEKDDNQHFTTEAVVVEVTKNEESSSKPITIVGSLFPTVEKNIGVLYDAIQLTPEIQTKKPPIHKPKHTVSSDALTKLKSKTLNRRSWHNEFESSGNDLAEPVIKKIGDFDEFGIQFVENNGYDSDSSDEGTTIPLPRDVKNNDVVPVEEINLSDIIGEEVRYQVASDNTSVRKLSNAGLGKKISLTDLQSTANETSQNIAKKGLLDEAGRVIYPDGYDPSRRIILKKSFSDQNGRITKRKSADLKNLKKRVSWLDQLETKESSTLRRKSSQVLKKKPSWVLGEGEDALIVTEELVETDPSDEESPLFETENWKTWKPNLPLPRSSNEAEKLMVESSEEIQFTDTKTVGCNRNSNNKAEHKIPDLITFDDTVISHIETENDIKENIQQLKVLCEKNHNFSHEDAILPQITEFSLFDELSSVMTNKKSIETFLNHSSPNNEPFETGDIKAAEKADTTEVETDLLKELAGYTLRNPEIKNDSSSAESSDAYIDALLKQSVEEFLPETEDSLVRKELAEYKFPVEQEPFKFQSESDKFIENLIAETVEELVPKSPITEAKMYNSCDSEVNIPNVQDDASSIMNLPAAAKSSAKEESKLEVFKDMSLFKFPQEDSTSAEFLTGFKFPSFTVDKFDTNDLYEKEKALEKTDSSKFSQSTSKVSNTETFNNDKYIDNLLNDSLLEFSEKLESTKTTEESSNSVTAQPVTPSTVPDGLESEKLADGLSFTAEVVNYHFFVKEVVSESLSVALNAIEVTGDAVQMKNDTIEGAKLIIEKEALMENGFSNNSHLNNTLSHSRSTSLPVSIENSVKITEPTQKVQPKKSFLSNLFSFMKEKPTEKVAIKPTEEKVAIEPMEEKADSSPSNLVKSSKVHLESEAQDLPKVKSLEKFNLLPLEVKQEYEEPTIKSHTFENDDKECEDAAIKPLSIIQDMEGTDTNSEIAGKDEEESLVEPSKIYQYVNEGADSKNEINGVDHKVDKLEEDSINRKEYTSECKEDIVNLNKNATECEELIVEVNEIAPECKEDIVEVDEVAPECKEGIVEVGEIALECKEDIVQVDETVSECKEDVLEQEKKISECKEDCHVVNDVVGISDKSENSNSIYIVKTLTDVKTSNVAASDFLQLNTFLKSLVGPTLLTDVENVTIEESILPDCMSTEVQTIEESSNTLELTTQVALLSSDESNPDSILATSQLKTLIGAEDVKIRDEESLSSSNAAALKTREIESNSERGNVDNGRISERLLKLFHQTNSDMESPSRDFSVNLESPNNSNVSSVSGIVEEEQNLVVTAEHNNENLSTAVTDYVDSVESSVKDVSVFKEAAMKLPNKATDVIDKVPDDSAIFANVIEEIEGVSILNEEIASDVVSIENAIEHFSALPVEKDSINSQNTESAKNLSDIADLNVAENAQNALPEVTEDVSNSSKKPLETTKKEKKETKVGFLSERLSRLFNLTKADDPVELTPLNYTDEKAKLSNSKESKLSKNSKEQPLHTPLSLEIPIANKPNASPIKAEESPIRPNVKSDDNRDAIDVDKNHMQTVEDVTTLDSKSLMVSEKCSTKDDAVAEKTVDVNPLAFDDKDEDAAVEQAYEMQVNTPIISKDDDAAVEQAYEMQVNTPIISKDDTSLLAFDNTAEWAKEPFTIEKCVRTINEVSGEDESQHMDDSGRQAEANDLNDIQPTSLQEEVLFTALDTSAADEMPLALEVQIFPDSNTNTPEIMTNKSLYVAEASFSKDNLIASVANNDFIVTSEMNYLADIFSYINDKSDTKPVPKQEVLSQLPTEPPQHTNSLELGEKPAIIEKDTLDEEQIMILPASDTDEKKSTVSELEAEFIKGILVEIIDKMNYLGREEKGEDQKSNTTDEDVHNLMRDIVFEVVDNVEIVSGKGKDFDAKITRFDSGLLTEAEVDCYDVQLSRDISTDREVDQSHKEVEKELCEADIERDAAFVLAEENPDALSRNSQFNIEKNEVDTVVNAIVDTILKEALQEIKEGNQPKVTRSVEIKQTFQEISMSEVKKIMSDLSALSLPELITK</sequence>
<feature type="compositionally biased region" description="Polar residues" evidence="2">
    <location>
        <begin position="1073"/>
        <end position="1086"/>
    </location>
</feature>
<feature type="region of interest" description="Disordered" evidence="2">
    <location>
        <begin position="150"/>
        <end position="230"/>
    </location>
</feature>
<feature type="region of interest" description="Disordered" evidence="2">
    <location>
        <begin position="2497"/>
        <end position="2521"/>
    </location>
</feature>
<dbReference type="EMBL" id="JADGJW010000654">
    <property type="protein sequence ID" value="KAJ3214050.1"/>
    <property type="molecule type" value="Genomic_DNA"/>
</dbReference>
<comment type="caution">
    <text evidence="4">The sequence shown here is derived from an EMBL/GenBank/DDBJ whole genome shotgun (WGS) entry which is preliminary data.</text>
</comment>
<feature type="non-terminal residue" evidence="4">
    <location>
        <position position="3114"/>
    </location>
</feature>
<feature type="region of interest" description="Disordered" evidence="2">
    <location>
        <begin position="2555"/>
        <end position="2575"/>
    </location>
</feature>
<keyword evidence="1" id="KW-0175">Coiled coil</keyword>
<dbReference type="InterPro" id="IPR032640">
    <property type="entry name" value="AMPK1_CBM"/>
</dbReference>
<feature type="compositionally biased region" description="Polar residues" evidence="2">
    <location>
        <begin position="84"/>
        <end position="107"/>
    </location>
</feature>
<protein>
    <recommendedName>
        <fullName evidence="3">AMP-activated protein kinase glycogen-binding domain-containing protein</fullName>
    </recommendedName>
</protein>
<evidence type="ECO:0000313" key="5">
    <source>
        <dbReference type="Proteomes" id="UP001211065"/>
    </source>
</evidence>